<name>A0A1E7DQ85_9BACI</name>
<protein>
    <submittedName>
        <fullName evidence="1">Uncharacterized protein</fullName>
    </submittedName>
</protein>
<keyword evidence="2" id="KW-1185">Reference proteome</keyword>
<organism evidence="1 2">
    <name type="scientific">Domibacillus iocasae</name>
    <dbReference type="NCBI Taxonomy" id="1714016"/>
    <lineage>
        <taxon>Bacteria</taxon>
        <taxon>Bacillati</taxon>
        <taxon>Bacillota</taxon>
        <taxon>Bacilli</taxon>
        <taxon>Bacillales</taxon>
        <taxon>Bacillaceae</taxon>
        <taxon>Domibacillus</taxon>
    </lineage>
</organism>
<evidence type="ECO:0000313" key="1">
    <source>
        <dbReference type="EMBL" id="OES45256.1"/>
    </source>
</evidence>
<comment type="caution">
    <text evidence="1">The sequence shown here is derived from an EMBL/GenBank/DDBJ whole genome shotgun (WGS) entry which is preliminary data.</text>
</comment>
<dbReference type="Proteomes" id="UP000095658">
    <property type="component" value="Unassembled WGS sequence"/>
</dbReference>
<evidence type="ECO:0000313" key="2">
    <source>
        <dbReference type="Proteomes" id="UP000095658"/>
    </source>
</evidence>
<gene>
    <name evidence="1" type="ORF">BA724_04400</name>
</gene>
<accession>A0A1E7DQ85</accession>
<sequence>MDHYTPQTYEMARALNKHTGLEKPSFKEREKLLAGYKANSMTKVEKVTAVMVKEVMTVENTKNPTLPRE</sequence>
<dbReference type="OrthoDB" id="2972557at2"/>
<dbReference type="EMBL" id="MAMP01000020">
    <property type="protein sequence ID" value="OES45256.1"/>
    <property type="molecule type" value="Genomic_DNA"/>
</dbReference>
<dbReference type="RefSeq" id="WP_069938137.1">
    <property type="nucleotide sequence ID" value="NZ_MAMP01000020.1"/>
</dbReference>
<reference evidence="1 2" key="1">
    <citation type="submission" date="2016-06" db="EMBL/GenBank/DDBJ databases">
        <title>Domibacillus iocasae genome sequencing.</title>
        <authorList>
            <person name="Verma A."/>
            <person name="Pal Y."/>
            <person name="Ojha A.K."/>
            <person name="Krishnamurthi S."/>
        </authorList>
    </citation>
    <scope>NUCLEOTIDE SEQUENCE [LARGE SCALE GENOMIC DNA]</scope>
    <source>
        <strain evidence="1 2">DSM 29979</strain>
    </source>
</reference>
<dbReference type="AlphaFoldDB" id="A0A1E7DQ85"/>
<proteinExistence type="predicted"/>
<dbReference type="STRING" id="1714016.BA724_04400"/>